<dbReference type="InterPro" id="IPR036388">
    <property type="entry name" value="WH-like_DNA-bd_sf"/>
</dbReference>
<organism evidence="6 7">
    <name type="scientific">Catonella massiliensis</name>
    <dbReference type="NCBI Taxonomy" id="2799636"/>
    <lineage>
        <taxon>Bacteria</taxon>
        <taxon>Bacillati</taxon>
        <taxon>Bacillota</taxon>
        <taxon>Clostridia</taxon>
        <taxon>Lachnospirales</taxon>
        <taxon>Lachnospiraceae</taxon>
        <taxon>Catonella</taxon>
    </lineage>
</organism>
<comment type="similarity">
    <text evidence="5">Belongs to the ScpB family.</text>
</comment>
<accession>A0ABS1IZJ2</accession>
<comment type="subunit">
    <text evidence="5">Homodimer. Homodimerization may be required to stabilize the binding of ScpA to the Smc head domains. Component of a cohesin-like complex composed of ScpA, ScpB and the Smc homodimer, in which ScpA and ScpB bind to the head domain of Smc. The presence of the three proteins is required for the association of the complex with DNA.</text>
</comment>
<keyword evidence="3 5" id="KW-0159">Chromosome partition</keyword>
<sequence>MELKILKAKIEAILFAIGKSVRLTAIAEAVELDEDTVKKVIHTMMDEYEDEGHGISIIELEDSFQMCTKAEMYETLIKVTNVPKKHNLTDALLETLSIVAYKQPVTRADIEAIRGVKSDHAVNKLIEYGLIEEAGRLQAPGKPLVFGTTEDFLRSFGIKSLEDLPVIGQEAEDEFKLEAEKEAQLSFEDLEKID</sequence>
<reference evidence="6 7" key="1">
    <citation type="submission" date="2021-01" db="EMBL/GenBank/DDBJ databases">
        <title>Isolation and description of Catonella massiliensis sp. nov., a novel Catonella species, isolated from a stable periodontitis subject.</title>
        <authorList>
            <person name="Antezack A."/>
            <person name="Boxberger M."/>
            <person name="La Scola B."/>
            <person name="Monnet-Corti V."/>
        </authorList>
    </citation>
    <scope>NUCLEOTIDE SEQUENCE [LARGE SCALE GENOMIC DNA]</scope>
    <source>
        <strain evidence="6 7">Marseille-Q4567</strain>
    </source>
</reference>
<dbReference type="EMBL" id="JAEPRJ010000001">
    <property type="protein sequence ID" value="MBK5897294.1"/>
    <property type="molecule type" value="Genomic_DNA"/>
</dbReference>
<dbReference type="Gene3D" id="1.10.10.10">
    <property type="entry name" value="Winged helix-like DNA-binding domain superfamily/Winged helix DNA-binding domain"/>
    <property type="match status" value="2"/>
</dbReference>
<evidence type="ECO:0000256" key="1">
    <source>
        <dbReference type="ARBA" id="ARBA00022490"/>
    </source>
</evidence>
<dbReference type="Pfam" id="PF04079">
    <property type="entry name" value="SMC_ScpB"/>
    <property type="match status" value="1"/>
</dbReference>
<evidence type="ECO:0000313" key="7">
    <source>
        <dbReference type="Proteomes" id="UP000604730"/>
    </source>
</evidence>
<dbReference type="Proteomes" id="UP000604730">
    <property type="component" value="Unassembled WGS sequence"/>
</dbReference>
<evidence type="ECO:0000256" key="2">
    <source>
        <dbReference type="ARBA" id="ARBA00022618"/>
    </source>
</evidence>
<dbReference type="PIRSF" id="PIRSF019345">
    <property type="entry name" value="ScpB"/>
    <property type="match status" value="1"/>
</dbReference>
<keyword evidence="1 5" id="KW-0963">Cytoplasm</keyword>
<keyword evidence="4 5" id="KW-0131">Cell cycle</keyword>
<name>A0ABS1IZJ2_9FIRM</name>
<keyword evidence="7" id="KW-1185">Reference proteome</keyword>
<evidence type="ECO:0000313" key="6">
    <source>
        <dbReference type="EMBL" id="MBK5897294.1"/>
    </source>
</evidence>
<dbReference type="PANTHER" id="PTHR34298">
    <property type="entry name" value="SEGREGATION AND CONDENSATION PROTEIN B"/>
    <property type="match status" value="1"/>
</dbReference>
<dbReference type="PANTHER" id="PTHR34298:SF2">
    <property type="entry name" value="SEGREGATION AND CONDENSATION PROTEIN B"/>
    <property type="match status" value="1"/>
</dbReference>
<dbReference type="InterPro" id="IPR005234">
    <property type="entry name" value="ScpB_csome_segregation"/>
</dbReference>
<comment type="subcellular location">
    <subcellularLocation>
        <location evidence="5">Cytoplasm</location>
    </subcellularLocation>
    <text evidence="5">Associated with two foci at the outer edges of the nucleoid region in young cells, and at four foci within both cell halves in older cells.</text>
</comment>
<protein>
    <recommendedName>
        <fullName evidence="5">Segregation and condensation protein B</fullName>
    </recommendedName>
</protein>
<dbReference type="NCBIfam" id="TIGR00281">
    <property type="entry name" value="SMC-Scp complex subunit ScpB"/>
    <property type="match status" value="1"/>
</dbReference>
<evidence type="ECO:0000256" key="3">
    <source>
        <dbReference type="ARBA" id="ARBA00022829"/>
    </source>
</evidence>
<gene>
    <name evidence="5 6" type="primary">scpB</name>
    <name evidence="6" type="ORF">JJN12_05755</name>
</gene>
<evidence type="ECO:0000256" key="4">
    <source>
        <dbReference type="ARBA" id="ARBA00023306"/>
    </source>
</evidence>
<comment type="caution">
    <text evidence="6">The sequence shown here is derived from an EMBL/GenBank/DDBJ whole genome shotgun (WGS) entry which is preliminary data.</text>
</comment>
<dbReference type="SUPFAM" id="SSF46785">
    <property type="entry name" value="Winged helix' DNA-binding domain"/>
    <property type="match status" value="2"/>
</dbReference>
<dbReference type="HAMAP" id="MF_01804">
    <property type="entry name" value="ScpB"/>
    <property type="match status" value="1"/>
</dbReference>
<proteinExistence type="inferred from homology"/>
<comment type="function">
    <text evidence="5">Participates in chromosomal partition during cell division. May act via the formation of a condensin-like complex containing Smc and ScpA that pull DNA away from mid-cell into both cell halves.</text>
</comment>
<dbReference type="InterPro" id="IPR036390">
    <property type="entry name" value="WH_DNA-bd_sf"/>
</dbReference>
<dbReference type="RefSeq" id="WP_208428788.1">
    <property type="nucleotide sequence ID" value="NZ_JAEPRJ010000001.1"/>
</dbReference>
<keyword evidence="2 5" id="KW-0132">Cell division</keyword>
<evidence type="ECO:0000256" key="5">
    <source>
        <dbReference type="HAMAP-Rule" id="MF_01804"/>
    </source>
</evidence>